<sequence>MTLPEGLPSWLVIVLFLLFGSPALFSQFAAKLPGVFGAAGRWWQGKRQPEIRREAERAASYRVQEAEIARISAQYDRMNDDFTEQSDRLDRVEAKLAQTEDRLTETNRRFFALVGYARDLVLDFRRIAPEQPVREAPEALREYL</sequence>
<reference evidence="3 4" key="1">
    <citation type="journal article" date="2015" name="PLoS ONE">
        <title>Lysis to Kill: Evaluation of the Lytic Abilities, and Genomics of Nine Bacteriophages Infective for Gordonia spp. and Their Potential Use in Activated Sludge Foam Biocontrol.</title>
        <authorList>
            <person name="Dyson Z.A."/>
            <person name="Tucci J."/>
            <person name="Seviour R.J."/>
            <person name="Petrovski S."/>
        </authorList>
    </citation>
    <scope>NUCLEOTIDE SEQUENCE [LARGE SCALE GENOMIC DNA]</scope>
</reference>
<keyword evidence="2" id="KW-0812">Transmembrane</keyword>
<evidence type="ECO:0000256" key="2">
    <source>
        <dbReference type="SAM" id="Phobius"/>
    </source>
</evidence>
<keyword evidence="2" id="KW-0472">Membrane</keyword>
<dbReference type="OrthoDB" id="15095at10239"/>
<evidence type="ECO:0000313" key="3">
    <source>
        <dbReference type="EMBL" id="AKI28683.1"/>
    </source>
</evidence>
<accession>A0A0K0MXB4</accession>
<protein>
    <submittedName>
        <fullName evidence="3">Uncharacterized protein</fullName>
    </submittedName>
</protein>
<evidence type="ECO:0000256" key="1">
    <source>
        <dbReference type="SAM" id="Coils"/>
    </source>
</evidence>
<dbReference type="EMBL" id="KR053200">
    <property type="protein sequence ID" value="AKI28683.1"/>
    <property type="molecule type" value="Genomic_DNA"/>
</dbReference>
<feature type="coiled-coil region" evidence="1">
    <location>
        <begin position="61"/>
        <end position="109"/>
    </location>
</feature>
<gene>
    <name evidence="3" type="ORF">GTE6_41</name>
</gene>
<dbReference type="Proteomes" id="UP000202434">
    <property type="component" value="Segment"/>
</dbReference>
<keyword evidence="4" id="KW-1185">Reference proteome</keyword>
<keyword evidence="1" id="KW-0175">Coiled coil</keyword>
<dbReference type="RefSeq" id="YP_009188409.1">
    <property type="nucleotide sequence ID" value="NC_028665.1"/>
</dbReference>
<dbReference type="GeneID" id="26516825"/>
<organism evidence="3 4">
    <name type="scientific">Gordonia phage GTE6</name>
    <dbReference type="NCBI Taxonomy" id="1647474"/>
    <lineage>
        <taxon>Viruses</taxon>
        <taxon>Duplodnaviria</taxon>
        <taxon>Heunggongvirae</taxon>
        <taxon>Uroviricota</taxon>
        <taxon>Caudoviricetes</taxon>
        <taxon>Stackebrandtviridae</taxon>
        <taxon>Schenleyvirinae</taxon>
        <taxon>Dexdertvirus</taxon>
        <taxon>Dexdertvirus GTE6</taxon>
    </lineage>
</organism>
<keyword evidence="2" id="KW-1133">Transmembrane helix</keyword>
<proteinExistence type="predicted"/>
<dbReference type="KEGG" id="vg:26516825"/>
<name>A0A0K0MXB4_9CAUD</name>
<evidence type="ECO:0000313" key="4">
    <source>
        <dbReference type="Proteomes" id="UP000202434"/>
    </source>
</evidence>
<feature type="transmembrane region" description="Helical" evidence="2">
    <location>
        <begin position="6"/>
        <end position="25"/>
    </location>
</feature>